<comment type="similarity">
    <text evidence="2">Belongs to the G-protein coupled receptor 2 family. Adhesion G-protein coupled receptor (ADGR) subfamily.</text>
</comment>
<dbReference type="Gene3D" id="2.60.220.50">
    <property type="match status" value="1"/>
</dbReference>
<reference evidence="21" key="3">
    <citation type="submission" date="2025-09" db="UniProtKB">
        <authorList>
            <consortium name="Ensembl"/>
        </authorList>
    </citation>
    <scope>IDENTIFICATION</scope>
</reference>
<reference evidence="21" key="2">
    <citation type="submission" date="2025-08" db="UniProtKB">
        <authorList>
            <consortium name="Ensembl"/>
        </authorList>
    </citation>
    <scope>IDENTIFICATION</scope>
</reference>
<evidence type="ECO:0000256" key="16">
    <source>
        <dbReference type="ARBA" id="ARBA00093560"/>
    </source>
</evidence>
<dbReference type="GO" id="GO:0007189">
    <property type="term" value="P:adenylate cyclase-activating G protein-coupled receptor signaling pathway"/>
    <property type="evidence" value="ECO:0007669"/>
    <property type="project" value="TreeGrafter"/>
</dbReference>
<dbReference type="PROSITE" id="PS50221">
    <property type="entry name" value="GAIN_B"/>
    <property type="match status" value="1"/>
</dbReference>
<evidence type="ECO:0000256" key="8">
    <source>
        <dbReference type="ARBA" id="ARBA00023040"/>
    </source>
</evidence>
<name>H3AFI6_LATCH</name>
<dbReference type="AlphaFoldDB" id="H3AFI6"/>
<feature type="transmembrane region" description="Helical" evidence="18">
    <location>
        <begin position="267"/>
        <end position="290"/>
    </location>
</feature>
<comment type="subcellular location">
    <subcellularLocation>
        <location evidence="1">Apical cell membrane</location>
        <topology evidence="1">Multi-pass membrane protein</topology>
    </subcellularLocation>
</comment>
<feature type="transmembrane region" description="Helical" evidence="18">
    <location>
        <begin position="428"/>
        <end position="450"/>
    </location>
</feature>
<dbReference type="GeneTree" id="ENSGT00940000156341"/>
<evidence type="ECO:0000313" key="21">
    <source>
        <dbReference type="Ensembl" id="ENSLACP00000008407.1"/>
    </source>
</evidence>
<reference evidence="22" key="1">
    <citation type="submission" date="2011-08" db="EMBL/GenBank/DDBJ databases">
        <title>The draft genome of Latimeria chalumnae.</title>
        <authorList>
            <person name="Di Palma F."/>
            <person name="Alfoldi J."/>
            <person name="Johnson J."/>
            <person name="Berlin A."/>
            <person name="Gnerre S."/>
            <person name="Jaffe D."/>
            <person name="MacCallum I."/>
            <person name="Young S."/>
            <person name="Walker B.J."/>
            <person name="Lander E."/>
            <person name="Lindblad-Toh K."/>
        </authorList>
    </citation>
    <scope>NUCLEOTIDE SEQUENCE [LARGE SCALE GENOMIC DNA]</scope>
    <source>
        <strain evidence="22">Wild caught</strain>
    </source>
</reference>
<evidence type="ECO:0000256" key="1">
    <source>
        <dbReference type="ARBA" id="ARBA00004424"/>
    </source>
</evidence>
<keyword evidence="4" id="KW-0597">Phosphoprotein</keyword>
<keyword evidence="22" id="KW-1185">Reference proteome</keyword>
<keyword evidence="11" id="KW-0675">Receptor</keyword>
<dbReference type="PRINTS" id="PR00249">
    <property type="entry name" value="GPCRSECRETIN"/>
</dbReference>
<dbReference type="FunFam" id="2.60.220.50:FF:000003">
    <property type="entry name" value="adhesion G-protein coupled receptor G2 isoform X2"/>
    <property type="match status" value="1"/>
</dbReference>
<comment type="subunit">
    <text evidence="16">Heterodimer of 2 chains generated by proteolytic processing; the large extracellular N-terminal fragment and the membrane-bound C-terminal fragment predominantly remain associated and non-covalently linked. Interacts with CFTR.</text>
</comment>
<feature type="compositionally biased region" description="Polar residues" evidence="17">
    <location>
        <begin position="629"/>
        <end position="638"/>
    </location>
</feature>
<evidence type="ECO:0000256" key="6">
    <source>
        <dbReference type="ARBA" id="ARBA00022729"/>
    </source>
</evidence>
<dbReference type="HOGENOM" id="CLU_002753_3_3_1"/>
<evidence type="ECO:0000256" key="17">
    <source>
        <dbReference type="SAM" id="MobiDB-lite"/>
    </source>
</evidence>
<feature type="transmembrane region" description="Helical" evidence="18">
    <location>
        <begin position="302"/>
        <end position="322"/>
    </location>
</feature>
<dbReference type="InterPro" id="IPR058857">
    <property type="entry name" value="GAIN_ADGRG2/6"/>
</dbReference>
<sequence length="649" mass="72629">ISKTGNLSAAEVDQIITKMDEILSVANVDSEIAGTMVNIVSNVLNNSDATMASYSRRKTIIQIVNQISLKLNFTTQSVNLTSPSLALAVTKINSSSFHGISFGIRDSSGLQVSLEDQVPENSVGSITLPSSILTNLTMNNQDLASRIQFNFYKNPILFQDTSESFYLNSFVISSSVGNLTIGNLKENITITLKNKKDIPSNTKVICAFWDFTKNSGRGGWNKDGCILENTTAIETVCKCNHLTSFGILLDPFRNDFIDPGQNVILTFISYIGCGISSIFLSVTLVTYIVLEKVRRDYPSKILINLCTALLFLNLVFLIDPWIALYDRVPGLCIAVAVFLHYFLLASFTWMGLEAFHMYLALVKVFNTYVHRYALKFCIVGWGVPAIVVIIVIVIQRENYGLISYGKSNTTADDFCWIKNDITFYVSVVAYYCLIFLLNISMFIVVLTQLCRIKNKRQLGSPQKSTLRDLRSVAGLTFLLGITWGFAFFAWGPVNLPFLYLFAIFNSLQGFFIFVFHCALKENVQKQWRQYLCCGKFRLAENSDWSRTATNTKRQSVVPATLLSANSTSSLQSNTNSITLLVKSDYFTSPSGNGTLWNDVNALPYSEENGDVQHNISNKNFSRKKEAKQSYKQPSVSLKRTTHKHGNVHF</sequence>
<dbReference type="FunFam" id="1.20.1070.10:FF:000043">
    <property type="entry name" value="adhesion G-protein coupled receptor G2 isoform X1"/>
    <property type="match status" value="1"/>
</dbReference>
<dbReference type="PANTHER" id="PTHR12011">
    <property type="entry name" value="ADHESION G-PROTEIN COUPLED RECEPTOR"/>
    <property type="match status" value="1"/>
</dbReference>
<dbReference type="GO" id="GO:0007166">
    <property type="term" value="P:cell surface receptor signaling pathway"/>
    <property type="evidence" value="ECO:0007669"/>
    <property type="project" value="InterPro"/>
</dbReference>
<dbReference type="EMBL" id="AFYH01096089">
    <property type="status" value="NOT_ANNOTATED_CDS"/>
    <property type="molecule type" value="Genomic_DNA"/>
</dbReference>
<dbReference type="GO" id="GO:0016324">
    <property type="term" value="C:apical plasma membrane"/>
    <property type="evidence" value="ECO:0007669"/>
    <property type="project" value="UniProtKB-SubCell"/>
</dbReference>
<feature type="region of interest" description="Disordered" evidence="17">
    <location>
        <begin position="619"/>
        <end position="649"/>
    </location>
</feature>
<keyword evidence="13" id="KW-0807">Transducer</keyword>
<gene>
    <name evidence="21" type="primary">ADGRG2</name>
</gene>
<feature type="domain" description="GAIN-B" evidence="19">
    <location>
        <begin position="76"/>
        <end position="255"/>
    </location>
</feature>
<proteinExistence type="inferred from homology"/>
<protein>
    <recommendedName>
        <fullName evidence="14">Adhesion G-protein coupled receptor G2</fullName>
    </recommendedName>
    <alternativeName>
        <fullName evidence="15">G-protein coupled receptor 64</fullName>
    </alternativeName>
</protein>
<feature type="transmembrane region" description="Helical" evidence="18">
    <location>
        <begin position="372"/>
        <end position="394"/>
    </location>
</feature>
<evidence type="ECO:0000256" key="7">
    <source>
        <dbReference type="ARBA" id="ARBA00022989"/>
    </source>
</evidence>
<evidence type="ECO:0000256" key="13">
    <source>
        <dbReference type="ARBA" id="ARBA00023224"/>
    </source>
</evidence>
<keyword evidence="12" id="KW-0325">Glycoprotein</keyword>
<dbReference type="PANTHER" id="PTHR12011:SF264">
    <property type="entry name" value="ADHESION G-PROTEIN COUPLED RECEPTOR G2"/>
    <property type="match status" value="1"/>
</dbReference>
<evidence type="ECO:0000256" key="11">
    <source>
        <dbReference type="ARBA" id="ARBA00023170"/>
    </source>
</evidence>
<evidence type="ECO:0000256" key="5">
    <source>
        <dbReference type="ARBA" id="ARBA00022692"/>
    </source>
</evidence>
<dbReference type="Pfam" id="PF01825">
    <property type="entry name" value="GPS"/>
    <property type="match status" value="1"/>
</dbReference>
<feature type="compositionally biased region" description="Basic residues" evidence="17">
    <location>
        <begin position="639"/>
        <end position="649"/>
    </location>
</feature>
<dbReference type="InterPro" id="IPR017983">
    <property type="entry name" value="GPCR_2_secretin-like_CS"/>
</dbReference>
<dbReference type="Pfam" id="PF26574">
    <property type="entry name" value="GAIN_ADGRG2"/>
    <property type="match status" value="1"/>
</dbReference>
<dbReference type="PROSITE" id="PS50261">
    <property type="entry name" value="G_PROTEIN_RECEP_F2_4"/>
    <property type="match status" value="1"/>
</dbReference>
<dbReference type="Gene3D" id="1.20.1070.10">
    <property type="entry name" value="Rhodopsin 7-helix transmembrane proteins"/>
    <property type="match status" value="1"/>
</dbReference>
<dbReference type="Proteomes" id="UP000008672">
    <property type="component" value="Unassembled WGS sequence"/>
</dbReference>
<evidence type="ECO:0000256" key="15">
    <source>
        <dbReference type="ARBA" id="ARBA00083924"/>
    </source>
</evidence>
<evidence type="ECO:0000256" key="3">
    <source>
        <dbReference type="ARBA" id="ARBA00022475"/>
    </source>
</evidence>
<dbReference type="SUPFAM" id="SSF81321">
    <property type="entry name" value="Family A G protein-coupled receptor-like"/>
    <property type="match status" value="1"/>
</dbReference>
<dbReference type="Pfam" id="PF00002">
    <property type="entry name" value="7tm_2"/>
    <property type="match status" value="1"/>
</dbReference>
<evidence type="ECO:0000259" key="20">
    <source>
        <dbReference type="PROSITE" id="PS50261"/>
    </source>
</evidence>
<evidence type="ECO:0000259" key="19">
    <source>
        <dbReference type="PROSITE" id="PS50221"/>
    </source>
</evidence>
<keyword evidence="10" id="KW-1015">Disulfide bond</keyword>
<keyword evidence="5 18" id="KW-0812">Transmembrane</keyword>
<evidence type="ECO:0000256" key="14">
    <source>
        <dbReference type="ARBA" id="ARBA00069918"/>
    </source>
</evidence>
<evidence type="ECO:0000256" key="12">
    <source>
        <dbReference type="ARBA" id="ARBA00023180"/>
    </source>
</evidence>
<dbReference type="EMBL" id="AFYH01096092">
    <property type="status" value="NOT_ANNOTATED_CDS"/>
    <property type="molecule type" value="Genomic_DNA"/>
</dbReference>
<feature type="transmembrane region" description="Helical" evidence="18">
    <location>
        <begin position="471"/>
        <end position="491"/>
    </location>
</feature>
<evidence type="ECO:0000256" key="10">
    <source>
        <dbReference type="ARBA" id="ARBA00023157"/>
    </source>
</evidence>
<dbReference type="GO" id="GO:0004930">
    <property type="term" value="F:G protein-coupled receptor activity"/>
    <property type="evidence" value="ECO:0007669"/>
    <property type="project" value="UniProtKB-KW"/>
</dbReference>
<feature type="transmembrane region" description="Helical" evidence="18">
    <location>
        <begin position="497"/>
        <end position="519"/>
    </location>
</feature>
<evidence type="ECO:0000313" key="22">
    <source>
        <dbReference type="Proteomes" id="UP000008672"/>
    </source>
</evidence>
<dbReference type="Ensembl" id="ENSLACT00000008475.1">
    <property type="protein sequence ID" value="ENSLACP00000008407.1"/>
    <property type="gene ID" value="ENSLACG00000007443.1"/>
</dbReference>
<keyword evidence="9 18" id="KW-0472">Membrane</keyword>
<evidence type="ECO:0000256" key="9">
    <source>
        <dbReference type="ARBA" id="ARBA00023136"/>
    </source>
</evidence>
<evidence type="ECO:0000256" key="2">
    <source>
        <dbReference type="ARBA" id="ARBA00007343"/>
    </source>
</evidence>
<feature type="transmembrane region" description="Helical" evidence="18">
    <location>
        <begin position="328"/>
        <end position="352"/>
    </location>
</feature>
<dbReference type="InterPro" id="IPR000832">
    <property type="entry name" value="GPCR_2_secretin-like"/>
</dbReference>
<keyword evidence="8" id="KW-0297">G-protein coupled receptor</keyword>
<feature type="domain" description="G-protein coupled receptors family 2 profile 2" evidence="20">
    <location>
        <begin position="265"/>
        <end position="520"/>
    </location>
</feature>
<dbReference type="InterPro" id="IPR000203">
    <property type="entry name" value="GPS"/>
</dbReference>
<dbReference type="EMBL" id="AFYH01096088">
    <property type="status" value="NOT_ANNOTATED_CDS"/>
    <property type="molecule type" value="Genomic_DNA"/>
</dbReference>
<dbReference type="PROSITE" id="PS00650">
    <property type="entry name" value="G_PROTEIN_RECEP_F2_2"/>
    <property type="match status" value="1"/>
</dbReference>
<dbReference type="EMBL" id="AFYH01096091">
    <property type="status" value="NOT_ANNOTATED_CDS"/>
    <property type="molecule type" value="Genomic_DNA"/>
</dbReference>
<dbReference type="EMBL" id="AFYH01096090">
    <property type="status" value="NOT_ANNOTATED_CDS"/>
    <property type="molecule type" value="Genomic_DNA"/>
</dbReference>
<evidence type="ECO:0000256" key="4">
    <source>
        <dbReference type="ARBA" id="ARBA00022553"/>
    </source>
</evidence>
<dbReference type="InterPro" id="IPR057244">
    <property type="entry name" value="GAIN_B"/>
</dbReference>
<organism evidence="21 22">
    <name type="scientific">Latimeria chalumnae</name>
    <name type="common">Coelacanth</name>
    <dbReference type="NCBI Taxonomy" id="7897"/>
    <lineage>
        <taxon>Eukaryota</taxon>
        <taxon>Metazoa</taxon>
        <taxon>Chordata</taxon>
        <taxon>Craniata</taxon>
        <taxon>Vertebrata</taxon>
        <taxon>Euteleostomi</taxon>
        <taxon>Coelacanthiformes</taxon>
        <taxon>Coelacanthidae</taxon>
        <taxon>Latimeria</taxon>
    </lineage>
</organism>
<dbReference type="InterPro" id="IPR046338">
    <property type="entry name" value="GAIN_dom_sf"/>
</dbReference>
<keyword evidence="7 18" id="KW-1133">Transmembrane helix</keyword>
<accession>H3AFI6</accession>
<dbReference type="SMART" id="SM00303">
    <property type="entry name" value="GPS"/>
    <property type="match status" value="1"/>
</dbReference>
<keyword evidence="3" id="KW-1003">Cell membrane</keyword>
<dbReference type="InterPro" id="IPR017981">
    <property type="entry name" value="GPCR_2-like_7TM"/>
</dbReference>
<keyword evidence="6" id="KW-0732">Signal</keyword>
<evidence type="ECO:0000256" key="18">
    <source>
        <dbReference type="SAM" id="Phobius"/>
    </source>
</evidence>